<accession>A0A099D8T3</accession>
<keyword evidence="1" id="KW-0175">Coiled coil</keyword>
<protein>
    <submittedName>
        <fullName evidence="5">ABC transporter substrate-binding protein</fullName>
    </submittedName>
</protein>
<evidence type="ECO:0000313" key="6">
    <source>
        <dbReference type="EMBL" id="KGI82439.1"/>
    </source>
</evidence>
<dbReference type="RefSeq" id="WP_043570343.1">
    <property type="nucleotide sequence ID" value="NZ_CP022752.1"/>
</dbReference>
<proteinExistence type="predicted"/>
<sequence>MKSFQKRDPIRIGIAGLLVLVLGFLLAMNYKSLPFVSGTTYTARFSEAGGLAEGDTVRVAGVRVGSVTGVELENAHVKVTFDVRDAWVGDSTVAAIKVGTLLGKKYLALDTKGQRRQSPSDPIPLRRTMSPYDVIETFSQLSETVGKVDTAQLAKSFRTLSDTFEGTSEETRGTLRGLSRLSNTISERDRQLKELLDKTNKVATTVAERNTEIEKLLRDGNRLLAELRERREAIRSLLDGVTELSRQLTGLVEDNSDQLGPALRQLDEVTELLRRNQENLGESIERMAPFTRLFSNVLGNGRWFDVYLCGLLPPAVGPINQEGCLP</sequence>
<keyword evidence="2" id="KW-0812">Transmembrane</keyword>
<evidence type="ECO:0000313" key="5">
    <source>
        <dbReference type="EMBL" id="ASU80196.1"/>
    </source>
</evidence>
<evidence type="ECO:0000259" key="4">
    <source>
        <dbReference type="Pfam" id="PF11887"/>
    </source>
</evidence>
<dbReference type="Pfam" id="PF11887">
    <property type="entry name" value="Mce4_CUP1"/>
    <property type="match status" value="1"/>
</dbReference>
<evidence type="ECO:0000259" key="3">
    <source>
        <dbReference type="Pfam" id="PF02470"/>
    </source>
</evidence>
<organism evidence="5 8">
    <name type="scientific">Actinopolyspora erythraea</name>
    <dbReference type="NCBI Taxonomy" id="414996"/>
    <lineage>
        <taxon>Bacteria</taxon>
        <taxon>Bacillati</taxon>
        <taxon>Actinomycetota</taxon>
        <taxon>Actinomycetes</taxon>
        <taxon>Actinopolysporales</taxon>
        <taxon>Actinopolysporaceae</taxon>
        <taxon>Actinopolyspora</taxon>
    </lineage>
</organism>
<dbReference type="HOGENOM" id="CLU_026704_2_0_11"/>
<dbReference type="PANTHER" id="PTHR33371">
    <property type="entry name" value="INTERMEMBRANE PHOSPHOLIPID TRANSPORT SYSTEM BINDING PROTEIN MLAD-RELATED"/>
    <property type="match status" value="1"/>
</dbReference>
<evidence type="ECO:0000256" key="1">
    <source>
        <dbReference type="SAM" id="Coils"/>
    </source>
</evidence>
<feature type="domain" description="Mce/MlaD" evidence="3">
    <location>
        <begin position="38"/>
        <end position="111"/>
    </location>
</feature>
<evidence type="ECO:0000313" key="8">
    <source>
        <dbReference type="Proteomes" id="UP000215043"/>
    </source>
</evidence>
<dbReference type="InterPro" id="IPR005693">
    <property type="entry name" value="Mce"/>
</dbReference>
<evidence type="ECO:0000313" key="7">
    <source>
        <dbReference type="Proteomes" id="UP000029737"/>
    </source>
</evidence>
<reference evidence="5 8" key="2">
    <citation type="submission" date="2017-08" db="EMBL/GenBank/DDBJ databases">
        <title>The complete genome sequence of moderately halophilic actinomycete Actinopolyspora erythraea YIM 90600, the producer of novel erythromycin, novel actinopolysporins A-C and tubercidin.</title>
        <authorList>
            <person name="Yin M."/>
            <person name="Tang S."/>
        </authorList>
    </citation>
    <scope>NUCLEOTIDE SEQUENCE [LARGE SCALE GENOMIC DNA]</scope>
    <source>
        <strain evidence="5 8">YIM 90600</strain>
    </source>
</reference>
<dbReference type="GO" id="GO:0005576">
    <property type="term" value="C:extracellular region"/>
    <property type="evidence" value="ECO:0007669"/>
    <property type="project" value="TreeGrafter"/>
</dbReference>
<feature type="domain" description="Mammalian cell entry C-terminal" evidence="4">
    <location>
        <begin position="116"/>
        <end position="312"/>
    </location>
</feature>
<dbReference type="KEGG" id="aey:CDG81_20130"/>
<dbReference type="NCBIfam" id="TIGR00996">
    <property type="entry name" value="Mtu_fam_mce"/>
    <property type="match status" value="1"/>
</dbReference>
<dbReference type="EMBL" id="JPMV01000011">
    <property type="protein sequence ID" value="KGI82439.1"/>
    <property type="molecule type" value="Genomic_DNA"/>
</dbReference>
<dbReference type="Proteomes" id="UP000029737">
    <property type="component" value="Unassembled WGS sequence"/>
</dbReference>
<feature type="transmembrane region" description="Helical" evidence="2">
    <location>
        <begin position="12"/>
        <end position="30"/>
    </location>
</feature>
<keyword evidence="2" id="KW-0472">Membrane</keyword>
<feature type="coiled-coil region" evidence="1">
    <location>
        <begin position="178"/>
        <end position="244"/>
    </location>
</feature>
<dbReference type="eggNOG" id="COG1463">
    <property type="taxonomic scope" value="Bacteria"/>
</dbReference>
<dbReference type="Pfam" id="PF02470">
    <property type="entry name" value="MlaD"/>
    <property type="match status" value="1"/>
</dbReference>
<name>A0A099D8T3_9ACTN</name>
<gene>
    <name evidence="5" type="ORF">CDG81_20130</name>
    <name evidence="6" type="ORF">IL38_04760</name>
</gene>
<dbReference type="InterPro" id="IPR052336">
    <property type="entry name" value="MlaD_Phospholipid_Transporter"/>
</dbReference>
<evidence type="ECO:0000256" key="2">
    <source>
        <dbReference type="SAM" id="Phobius"/>
    </source>
</evidence>
<keyword evidence="7" id="KW-1185">Reference proteome</keyword>
<dbReference type="InterPro" id="IPR024516">
    <property type="entry name" value="Mce_C"/>
</dbReference>
<dbReference type="EMBL" id="CP022752">
    <property type="protein sequence ID" value="ASU80196.1"/>
    <property type="molecule type" value="Genomic_DNA"/>
</dbReference>
<dbReference type="InterPro" id="IPR003399">
    <property type="entry name" value="Mce/MlaD"/>
</dbReference>
<keyword evidence="2" id="KW-1133">Transmembrane helix</keyword>
<dbReference type="OrthoDB" id="5241191at2"/>
<dbReference type="Gene3D" id="1.20.58.60">
    <property type="match status" value="1"/>
</dbReference>
<reference evidence="6 7" key="1">
    <citation type="journal article" date="2014" name="PLoS ONE">
        <title>Identification and Characterization of a New Erythromycin Biosynthetic Gene Cluster in Actinopolyspora erythraea YIM90600, a Novel Erythronolide-Producing Halophilic Actinomycete Isolated from Salt Field.</title>
        <authorList>
            <person name="Chen D."/>
            <person name="Feng J."/>
            <person name="Huang L."/>
            <person name="Zhang Q."/>
            <person name="Wu J."/>
            <person name="Zhu X."/>
            <person name="Duan Y."/>
            <person name="Xu Z."/>
        </authorList>
    </citation>
    <scope>NUCLEOTIDE SEQUENCE [LARGE SCALE GENOMIC DNA]</scope>
    <source>
        <strain evidence="6 7">YIM90600</strain>
    </source>
</reference>
<dbReference type="AlphaFoldDB" id="A0A099D8T3"/>
<dbReference type="PANTHER" id="PTHR33371:SF18">
    <property type="entry name" value="MCE-FAMILY PROTEIN MCE3C"/>
    <property type="match status" value="1"/>
</dbReference>
<dbReference type="PRINTS" id="PR01782">
    <property type="entry name" value="MCEVIRFACTOR"/>
</dbReference>
<dbReference type="Proteomes" id="UP000215043">
    <property type="component" value="Chromosome"/>
</dbReference>